<evidence type="ECO:0000259" key="5">
    <source>
        <dbReference type="PROSITE" id="PS51063"/>
    </source>
</evidence>
<dbReference type="GO" id="GO:0003677">
    <property type="term" value="F:DNA binding"/>
    <property type="evidence" value="ECO:0007669"/>
    <property type="project" value="UniProtKB-KW"/>
</dbReference>
<dbReference type="STRING" id="1162668.LFE_1652"/>
<proteinExistence type="predicted"/>
<keyword evidence="2" id="KW-0238">DNA-binding</keyword>
<evidence type="ECO:0000259" key="4">
    <source>
        <dbReference type="PROSITE" id="PS50042"/>
    </source>
</evidence>
<dbReference type="EMBL" id="AP012342">
    <property type="protein sequence ID" value="BAM07333.1"/>
    <property type="molecule type" value="Genomic_DNA"/>
</dbReference>
<evidence type="ECO:0000256" key="1">
    <source>
        <dbReference type="ARBA" id="ARBA00023015"/>
    </source>
</evidence>
<dbReference type="InterPro" id="IPR018490">
    <property type="entry name" value="cNMP-bd_dom_sf"/>
</dbReference>
<dbReference type="PROSITE" id="PS51063">
    <property type="entry name" value="HTH_CRP_2"/>
    <property type="match status" value="1"/>
</dbReference>
<evidence type="ECO:0000256" key="3">
    <source>
        <dbReference type="ARBA" id="ARBA00023163"/>
    </source>
</evidence>
<evidence type="ECO:0000256" key="2">
    <source>
        <dbReference type="ARBA" id="ARBA00023125"/>
    </source>
</evidence>
<dbReference type="Gene3D" id="2.60.120.10">
    <property type="entry name" value="Jelly Rolls"/>
    <property type="match status" value="1"/>
</dbReference>
<keyword evidence="1" id="KW-0805">Transcription regulation</keyword>
<dbReference type="PATRIC" id="fig|1162668.3.peg.1965"/>
<dbReference type="OrthoDB" id="9815457at2"/>
<gene>
    <name evidence="6" type="ordered locus">LFE_1652</name>
</gene>
<dbReference type="InterPro" id="IPR036388">
    <property type="entry name" value="WH-like_DNA-bd_sf"/>
</dbReference>
<dbReference type="PROSITE" id="PS50042">
    <property type="entry name" value="CNMP_BINDING_3"/>
    <property type="match status" value="1"/>
</dbReference>
<evidence type="ECO:0000313" key="7">
    <source>
        <dbReference type="Proteomes" id="UP000007382"/>
    </source>
</evidence>
<dbReference type="SUPFAM" id="SSF51206">
    <property type="entry name" value="cAMP-binding domain-like"/>
    <property type="match status" value="1"/>
</dbReference>
<dbReference type="SMART" id="SM00100">
    <property type="entry name" value="cNMP"/>
    <property type="match status" value="1"/>
</dbReference>
<dbReference type="HOGENOM" id="CLU_1114735_0_0_0"/>
<dbReference type="KEGG" id="lfc:LFE_1652"/>
<keyword evidence="3" id="KW-0804">Transcription</keyword>
<feature type="domain" description="HTH crp-type" evidence="5">
    <location>
        <begin position="133"/>
        <end position="210"/>
    </location>
</feature>
<dbReference type="eggNOG" id="COG0664">
    <property type="taxonomic scope" value="Bacteria"/>
</dbReference>
<keyword evidence="7" id="KW-1185">Reference proteome</keyword>
<dbReference type="InterPro" id="IPR012318">
    <property type="entry name" value="HTH_CRP"/>
</dbReference>
<accession>I0IPY4</accession>
<name>I0IPY4_LEPFC</name>
<dbReference type="InterPro" id="IPR014710">
    <property type="entry name" value="RmlC-like_jellyroll"/>
</dbReference>
<dbReference type="AlphaFoldDB" id="I0IPY4"/>
<dbReference type="SUPFAM" id="SSF46785">
    <property type="entry name" value="Winged helix' DNA-binding domain"/>
    <property type="match status" value="1"/>
</dbReference>
<dbReference type="Gene3D" id="1.10.10.10">
    <property type="entry name" value="Winged helix-like DNA-binding domain superfamily/Winged helix DNA-binding domain"/>
    <property type="match status" value="1"/>
</dbReference>
<dbReference type="InterPro" id="IPR036390">
    <property type="entry name" value="WH_DNA-bd_sf"/>
</dbReference>
<dbReference type="Pfam" id="PF00027">
    <property type="entry name" value="cNMP_binding"/>
    <property type="match status" value="1"/>
</dbReference>
<protein>
    <submittedName>
        <fullName evidence="6">Putative cyclic nucleotidebinding protein</fullName>
    </submittedName>
</protein>
<evidence type="ECO:0000313" key="6">
    <source>
        <dbReference type="EMBL" id="BAM07333.1"/>
    </source>
</evidence>
<dbReference type="InterPro" id="IPR000595">
    <property type="entry name" value="cNMP-bd_dom"/>
</dbReference>
<sequence length="225" mass="25791">MEDISVMDWFNQNSPDRRVVLRKDGILFHQGDSADYLYLVRQGCIVMLKESPFGNPFITERLEAGEFLGGFAVLGEFPYPATARAERPAILEAFSGEKVRNALVLDRSFRRGFFREIGIRIQELQSRLLISPEPVKIRLARVIVSLCKKNREIDPILKGHGPVELQVTRKSLSLMAGTSVESTIRLTRLWEKEGILDLSERGRVLVLSPDYFMKMTFETWENEKD</sequence>
<organism evidence="6 7">
    <name type="scientific">Leptospirillum ferrooxidans (strain C2-3)</name>
    <dbReference type="NCBI Taxonomy" id="1162668"/>
    <lineage>
        <taxon>Bacteria</taxon>
        <taxon>Pseudomonadati</taxon>
        <taxon>Nitrospirota</taxon>
        <taxon>Nitrospiria</taxon>
        <taxon>Nitrospirales</taxon>
        <taxon>Nitrospiraceae</taxon>
        <taxon>Leptospirillum</taxon>
    </lineage>
</organism>
<reference evidence="6 7" key="1">
    <citation type="journal article" date="2012" name="J. Bacteriol.">
        <title>Complete Genome Sequence of Leptospirillum ferrooxidans Strain C2-3, Isolated from a Fresh Volcanic Ash Deposit on the Island of Miyake, Japan.</title>
        <authorList>
            <person name="Fujimura R."/>
            <person name="Sato Y."/>
            <person name="Nishizawa T."/>
            <person name="Oshima K."/>
            <person name="Kim S.-W."/>
            <person name="Hattori M."/>
            <person name="Kamijo T."/>
            <person name="Ohta H."/>
        </authorList>
    </citation>
    <scope>NUCLEOTIDE SEQUENCE [LARGE SCALE GENOMIC DNA]</scope>
    <source>
        <strain evidence="6 7">C2-3</strain>
    </source>
</reference>
<dbReference type="CDD" id="cd00038">
    <property type="entry name" value="CAP_ED"/>
    <property type="match status" value="1"/>
</dbReference>
<feature type="domain" description="Cyclic nucleotide-binding" evidence="4">
    <location>
        <begin position="27"/>
        <end position="103"/>
    </location>
</feature>
<dbReference type="GO" id="GO:0006355">
    <property type="term" value="P:regulation of DNA-templated transcription"/>
    <property type="evidence" value="ECO:0007669"/>
    <property type="project" value="InterPro"/>
</dbReference>
<dbReference type="Proteomes" id="UP000007382">
    <property type="component" value="Chromosome"/>
</dbReference>
<reference evidence="7" key="2">
    <citation type="submission" date="2012-03" db="EMBL/GenBank/DDBJ databases">
        <title>The complete genome sequence of the pioneer microbe on fresh volcanic deposit, Leptospirillum ferrooxidans strain C2-3.</title>
        <authorList>
            <person name="Fujimura R."/>
            <person name="Sato Y."/>
            <person name="Nishizawa T."/>
            <person name="Nanba K."/>
            <person name="Oshima K."/>
            <person name="Hattori M."/>
            <person name="Kamijo T."/>
            <person name="Ohta H."/>
        </authorList>
    </citation>
    <scope>NUCLEOTIDE SEQUENCE [LARGE SCALE GENOMIC DNA]</scope>
    <source>
        <strain evidence="7">C2-3</strain>
    </source>
</reference>
<dbReference type="RefSeq" id="WP_014449818.1">
    <property type="nucleotide sequence ID" value="NC_017094.1"/>
</dbReference>
<dbReference type="Pfam" id="PF13545">
    <property type="entry name" value="HTH_Crp_2"/>
    <property type="match status" value="1"/>
</dbReference>